<evidence type="ECO:0000313" key="2">
    <source>
        <dbReference type="Proteomes" id="UP001227162"/>
    </source>
</evidence>
<accession>A0AAJ1X671</accession>
<proteinExistence type="predicted"/>
<dbReference type="AlphaFoldDB" id="A0AAJ1X671"/>
<reference evidence="1" key="2">
    <citation type="submission" date="2023-04" db="EMBL/GenBank/DDBJ databases">
        <title>'Rhodoalgimonas zhirmunskyi' gen. nov., isolated from a red alga.</title>
        <authorList>
            <person name="Nedashkovskaya O.I."/>
            <person name="Otstavnykh N.Y."/>
            <person name="Bystritskaya E.P."/>
            <person name="Balabanova L.A."/>
            <person name="Isaeva M.P."/>
        </authorList>
    </citation>
    <scope>NUCLEOTIDE SEQUENCE</scope>
    <source>
        <strain evidence="1">10Alg 79</strain>
    </source>
</reference>
<reference evidence="1" key="1">
    <citation type="submission" date="2022-07" db="EMBL/GenBank/DDBJ databases">
        <authorList>
            <person name="Otstavnykh N."/>
            <person name="Isaeva M."/>
            <person name="Bystritskaya E."/>
        </authorList>
    </citation>
    <scope>NUCLEOTIDE SEQUENCE</scope>
    <source>
        <strain evidence="1">10Alg 79</strain>
    </source>
</reference>
<feature type="non-terminal residue" evidence="1">
    <location>
        <position position="1"/>
    </location>
</feature>
<dbReference type="EMBL" id="JANFFA010000012">
    <property type="protein sequence ID" value="MDQ2095963.1"/>
    <property type="molecule type" value="Genomic_DNA"/>
</dbReference>
<protein>
    <submittedName>
        <fullName evidence="1">Uncharacterized protein</fullName>
    </submittedName>
</protein>
<dbReference type="Proteomes" id="UP001227162">
    <property type="component" value="Unassembled WGS sequence"/>
</dbReference>
<gene>
    <name evidence="1" type="ORF">NOI20_17750</name>
</gene>
<evidence type="ECO:0000313" key="1">
    <source>
        <dbReference type="EMBL" id="MDQ2095963.1"/>
    </source>
</evidence>
<organism evidence="1 2">
    <name type="scientific">Rhodalgimonas zhirmunskyi</name>
    <dbReference type="NCBI Taxonomy" id="2964767"/>
    <lineage>
        <taxon>Bacteria</taxon>
        <taxon>Pseudomonadati</taxon>
        <taxon>Pseudomonadota</taxon>
        <taxon>Alphaproteobacteria</taxon>
        <taxon>Rhodobacterales</taxon>
        <taxon>Roseobacteraceae</taxon>
        <taxon>Rhodalgimonas</taxon>
    </lineage>
</organism>
<sequence length="100" mass="11234">EEPRINVTPSAQCALLLSALNAQGQPYDLDKVIRAFSDDRQKHALGQTLRQKLLDELSGTLSRLQDHYGVHFDMTLPDEPKHILTRLHPQVCAPAILKLL</sequence>
<comment type="caution">
    <text evidence="1">The sequence shown here is derived from an EMBL/GenBank/DDBJ whole genome shotgun (WGS) entry which is preliminary data.</text>
</comment>
<dbReference type="RefSeq" id="WP_317627587.1">
    <property type="nucleotide sequence ID" value="NZ_JANFFA010000012.1"/>
</dbReference>
<keyword evidence="2" id="KW-1185">Reference proteome</keyword>
<name>A0AAJ1X671_9RHOB</name>